<dbReference type="PANTHER" id="PTHR10556:SF35">
    <property type="entry name" value="3-OXO-5-ALPHA-STEROID 4-DEHYDROGENASE FAMILY PROTEIN"/>
    <property type="match status" value="1"/>
</dbReference>
<accession>A0ABN9VLQ6</accession>
<evidence type="ECO:0000313" key="8">
    <source>
        <dbReference type="EMBL" id="CAK0874271.1"/>
    </source>
</evidence>
<proteinExistence type="inferred from homology"/>
<evidence type="ECO:0000256" key="2">
    <source>
        <dbReference type="ARBA" id="ARBA00007742"/>
    </source>
</evidence>
<evidence type="ECO:0000256" key="3">
    <source>
        <dbReference type="ARBA" id="ARBA00022692"/>
    </source>
</evidence>
<dbReference type="InterPro" id="IPR001104">
    <property type="entry name" value="3-oxo-5_a-steroid_4-DH_C"/>
</dbReference>
<organism evidence="8 9">
    <name type="scientific">Prorocentrum cordatum</name>
    <dbReference type="NCBI Taxonomy" id="2364126"/>
    <lineage>
        <taxon>Eukaryota</taxon>
        <taxon>Sar</taxon>
        <taxon>Alveolata</taxon>
        <taxon>Dinophyceae</taxon>
        <taxon>Prorocentrales</taxon>
        <taxon>Prorocentraceae</taxon>
        <taxon>Prorocentrum</taxon>
    </lineage>
</organism>
<name>A0ABN9VLQ6_9DINO</name>
<evidence type="ECO:0000313" key="9">
    <source>
        <dbReference type="Proteomes" id="UP001189429"/>
    </source>
</evidence>
<comment type="caution">
    <text evidence="8">The sequence shown here is derived from an EMBL/GenBank/DDBJ whole genome shotgun (WGS) entry which is preliminary data.</text>
</comment>
<feature type="transmembrane region" description="Helical" evidence="6">
    <location>
        <begin position="197"/>
        <end position="216"/>
    </location>
</feature>
<comment type="subcellular location">
    <subcellularLocation>
        <location evidence="1">Membrane</location>
        <topology evidence="1">Multi-pass membrane protein</topology>
    </subcellularLocation>
</comment>
<keyword evidence="5 6" id="KW-0472">Membrane</keyword>
<keyword evidence="9" id="KW-1185">Reference proteome</keyword>
<comment type="similarity">
    <text evidence="2">Belongs to the steroid 5-alpha reductase family.</text>
</comment>
<dbReference type="PANTHER" id="PTHR10556">
    <property type="entry name" value="3-OXO-5-ALPHA-STEROID 4-DEHYDROGENASE"/>
    <property type="match status" value="1"/>
</dbReference>
<keyword evidence="4 6" id="KW-1133">Transmembrane helix</keyword>
<dbReference type="EMBL" id="CAUYUJ010017379">
    <property type="protein sequence ID" value="CAK0874271.1"/>
    <property type="molecule type" value="Genomic_DNA"/>
</dbReference>
<sequence>MDVVDWRILLLSYFVGMAIPVFKGQAKAEDGAVVWGKFARDKSHTFPVSARIGYLCKYVPAFMFIVLRITVFNVEAGIMEFMMLTQHGKRICEVLFVHDFGGSPIEDGTSSICIGMFYSFVAWVYCRGGAKAEGLAFCFGVSLFCAGIVGNLYHHILLARLRDPTFKGPSDESGKYKIPIGGLFELVTCPHYFFECMYYWGAAITAFNLIPMSVAANTSMMLAGHATSTTRWYQSKFGNQWPEDRTHIVPCVF</sequence>
<evidence type="ECO:0000256" key="6">
    <source>
        <dbReference type="SAM" id="Phobius"/>
    </source>
</evidence>
<evidence type="ECO:0000256" key="4">
    <source>
        <dbReference type="ARBA" id="ARBA00022989"/>
    </source>
</evidence>
<evidence type="ECO:0000259" key="7">
    <source>
        <dbReference type="Pfam" id="PF02544"/>
    </source>
</evidence>
<protein>
    <recommendedName>
        <fullName evidence="7">3-oxo-5-alpha-steroid 4-dehydrogenase C-terminal domain-containing protein</fullName>
    </recommendedName>
</protein>
<feature type="transmembrane region" description="Helical" evidence="6">
    <location>
        <begin position="135"/>
        <end position="156"/>
    </location>
</feature>
<evidence type="ECO:0000256" key="1">
    <source>
        <dbReference type="ARBA" id="ARBA00004141"/>
    </source>
</evidence>
<feature type="domain" description="3-oxo-5-alpha-steroid 4-dehydrogenase C-terminal" evidence="7">
    <location>
        <begin position="134"/>
        <end position="253"/>
    </location>
</feature>
<dbReference type="PROSITE" id="PS50244">
    <property type="entry name" value="S5A_REDUCTASE"/>
    <property type="match status" value="1"/>
</dbReference>
<keyword evidence="3 6" id="KW-0812">Transmembrane</keyword>
<dbReference type="InterPro" id="IPR039357">
    <property type="entry name" value="SRD5A/TECR"/>
</dbReference>
<evidence type="ECO:0000256" key="5">
    <source>
        <dbReference type="ARBA" id="ARBA00023136"/>
    </source>
</evidence>
<feature type="transmembrane region" description="Helical" evidence="6">
    <location>
        <begin position="52"/>
        <end position="74"/>
    </location>
</feature>
<dbReference type="Proteomes" id="UP001189429">
    <property type="component" value="Unassembled WGS sequence"/>
</dbReference>
<dbReference type="Pfam" id="PF02544">
    <property type="entry name" value="Steroid_dh"/>
    <property type="match status" value="1"/>
</dbReference>
<reference evidence="8" key="1">
    <citation type="submission" date="2023-10" db="EMBL/GenBank/DDBJ databases">
        <authorList>
            <person name="Chen Y."/>
            <person name="Shah S."/>
            <person name="Dougan E. K."/>
            <person name="Thang M."/>
            <person name="Chan C."/>
        </authorList>
    </citation>
    <scope>NUCLEOTIDE SEQUENCE [LARGE SCALE GENOMIC DNA]</scope>
</reference>
<gene>
    <name evidence="8" type="ORF">PCOR1329_LOCUS59228</name>
</gene>